<dbReference type="GO" id="GO:0005524">
    <property type="term" value="F:ATP binding"/>
    <property type="evidence" value="ECO:0007669"/>
    <property type="project" value="UniProtKB-KW"/>
</dbReference>
<dbReference type="PROSITE" id="PS50929">
    <property type="entry name" value="ABC_TM1F"/>
    <property type="match status" value="1"/>
</dbReference>
<dbReference type="GO" id="GO:0016887">
    <property type="term" value="F:ATP hydrolysis activity"/>
    <property type="evidence" value="ECO:0007669"/>
    <property type="project" value="InterPro"/>
</dbReference>
<dbReference type="RefSeq" id="WP_044992084.1">
    <property type="nucleotide sequence ID" value="NZ_FQVY01000005.1"/>
</dbReference>
<dbReference type="PANTHER" id="PTHR43394">
    <property type="entry name" value="ATP-DEPENDENT PERMEASE MDL1, MITOCHONDRIAL"/>
    <property type="match status" value="1"/>
</dbReference>
<evidence type="ECO:0000256" key="6">
    <source>
        <dbReference type="ARBA" id="ARBA00022989"/>
    </source>
</evidence>
<keyword evidence="4" id="KW-0547">Nucleotide-binding</keyword>
<dbReference type="GO" id="GO:0015421">
    <property type="term" value="F:ABC-type oligopeptide transporter activity"/>
    <property type="evidence" value="ECO:0007669"/>
    <property type="project" value="TreeGrafter"/>
</dbReference>
<feature type="transmembrane region" description="Helical" evidence="8">
    <location>
        <begin position="241"/>
        <end position="265"/>
    </location>
</feature>
<evidence type="ECO:0000256" key="4">
    <source>
        <dbReference type="ARBA" id="ARBA00022741"/>
    </source>
</evidence>
<dbReference type="Gene3D" id="1.20.1560.10">
    <property type="entry name" value="ABC transporter type 1, transmembrane domain"/>
    <property type="match status" value="1"/>
</dbReference>
<dbReference type="PROSITE" id="PS50893">
    <property type="entry name" value="ABC_TRANSPORTER_2"/>
    <property type="match status" value="1"/>
</dbReference>
<dbReference type="Proteomes" id="UP000184089">
    <property type="component" value="Unassembled WGS sequence"/>
</dbReference>
<dbReference type="InterPro" id="IPR011527">
    <property type="entry name" value="ABC1_TM_dom"/>
</dbReference>
<dbReference type="InterPro" id="IPR039421">
    <property type="entry name" value="Type_1_exporter"/>
</dbReference>
<sequence>MISFYKTVKDVVGEKMKNFIFPVALSCVDSILHMGMFCIMLTVLLELLNQSFSSDKLLICSIILLVLFVVRAILYSINYTRTQFRGADITAHLRLSLGDHIRSLNLGYFNKNSIGRLTSTLTTDIADFEQILTHSMSSIFKVLFFSAFTLLFAFIISWQCGLALLALIILAFPLMYISGKMSKKYGAKQRKSVNGVISRIVEYINGIKTFKLYNLTGERFERLDGSFKELKKQSIQLELSIMPFSILFSIVTSFMLPVTLVAGTWMLQGGTLDTQAFVLVIMIAVSLSSMMATLGSLYPEMTYLGKAAENILRLRKEKPLTYQKDVDDIEAYKICFDNVHFSYEDNVEILHGISFCAAPGTTTALVGPSGSGKTTVISLLSRFWDVTKGAISIGGQNIKALSPDSLANHMAVVFQDVYLLNDTIAGNIRVGNPNATQEQIEEAAKAARCHDFIMQLPDGYNTLVGEGGSTLSGGEKQRISIARALIKDAPIVLLDETTSNLDADNEQEINKALDKLMEGKTVIVIAHRLNTIVNADQILVLQNGNIAEQGTHQELIKRGGWYSHVISEQEKSKEWKI</sequence>
<dbReference type="SMART" id="SM00382">
    <property type="entry name" value="AAA"/>
    <property type="match status" value="1"/>
</dbReference>
<comment type="subcellular location">
    <subcellularLocation>
        <location evidence="1">Cell membrane</location>
        <topology evidence="1">Multi-pass membrane protein</topology>
    </subcellularLocation>
</comment>
<dbReference type="InterPro" id="IPR003439">
    <property type="entry name" value="ABC_transporter-like_ATP-bd"/>
</dbReference>
<comment type="caution">
    <text evidence="11">The sequence shown here is derived from an EMBL/GenBank/DDBJ whole genome shotgun (WGS) entry which is preliminary data.</text>
</comment>
<protein>
    <submittedName>
        <fullName evidence="11">ATP-binding cassette, subfamily B</fullName>
    </submittedName>
</protein>
<dbReference type="AlphaFoldDB" id="A0AAQ1RX38"/>
<keyword evidence="7 8" id="KW-0472">Membrane</keyword>
<dbReference type="GO" id="GO:0005886">
    <property type="term" value="C:plasma membrane"/>
    <property type="evidence" value="ECO:0007669"/>
    <property type="project" value="UniProtKB-SubCell"/>
</dbReference>
<dbReference type="Pfam" id="PF00664">
    <property type="entry name" value="ABC_membrane"/>
    <property type="match status" value="1"/>
</dbReference>
<dbReference type="InterPro" id="IPR003593">
    <property type="entry name" value="AAA+_ATPase"/>
</dbReference>
<dbReference type="FunFam" id="3.40.50.300:FF:000287">
    <property type="entry name" value="Multidrug ABC transporter ATP-binding protein"/>
    <property type="match status" value="1"/>
</dbReference>
<feature type="transmembrane region" description="Helical" evidence="8">
    <location>
        <begin position="57"/>
        <end position="77"/>
    </location>
</feature>
<evidence type="ECO:0000259" key="10">
    <source>
        <dbReference type="PROSITE" id="PS50929"/>
    </source>
</evidence>
<gene>
    <name evidence="11" type="ORF">SAMN05444424_2773</name>
</gene>
<evidence type="ECO:0000256" key="7">
    <source>
        <dbReference type="ARBA" id="ARBA00023136"/>
    </source>
</evidence>
<dbReference type="EMBL" id="FQVY01000005">
    <property type="protein sequence ID" value="SHG58508.1"/>
    <property type="molecule type" value="Genomic_DNA"/>
</dbReference>
<dbReference type="PROSITE" id="PS00211">
    <property type="entry name" value="ABC_TRANSPORTER_1"/>
    <property type="match status" value="1"/>
</dbReference>
<dbReference type="CDD" id="cd07346">
    <property type="entry name" value="ABC_6TM_exporters"/>
    <property type="match status" value="1"/>
</dbReference>
<dbReference type="Pfam" id="PF00005">
    <property type="entry name" value="ABC_tran"/>
    <property type="match status" value="1"/>
</dbReference>
<proteinExistence type="predicted"/>
<name>A0AAQ1RX38_9FIRM</name>
<feature type="transmembrane region" description="Helical" evidence="8">
    <location>
        <begin position="277"/>
        <end position="298"/>
    </location>
</feature>
<dbReference type="Gene3D" id="3.40.50.300">
    <property type="entry name" value="P-loop containing nucleotide triphosphate hydrolases"/>
    <property type="match status" value="1"/>
</dbReference>
<dbReference type="PANTHER" id="PTHR43394:SF1">
    <property type="entry name" value="ATP-BINDING CASSETTE SUB-FAMILY B MEMBER 10, MITOCHONDRIAL"/>
    <property type="match status" value="1"/>
</dbReference>
<evidence type="ECO:0000256" key="8">
    <source>
        <dbReference type="SAM" id="Phobius"/>
    </source>
</evidence>
<evidence type="ECO:0000256" key="3">
    <source>
        <dbReference type="ARBA" id="ARBA00022692"/>
    </source>
</evidence>
<evidence type="ECO:0000259" key="9">
    <source>
        <dbReference type="PROSITE" id="PS50893"/>
    </source>
</evidence>
<evidence type="ECO:0000256" key="2">
    <source>
        <dbReference type="ARBA" id="ARBA00022448"/>
    </source>
</evidence>
<keyword evidence="5 11" id="KW-0067">ATP-binding</keyword>
<dbReference type="InterPro" id="IPR017871">
    <property type="entry name" value="ABC_transporter-like_CS"/>
</dbReference>
<feature type="domain" description="ABC transmembrane type-1" evidence="10">
    <location>
        <begin position="44"/>
        <end position="302"/>
    </location>
</feature>
<accession>A0AAQ1RX38</accession>
<evidence type="ECO:0000313" key="11">
    <source>
        <dbReference type="EMBL" id="SHG58508.1"/>
    </source>
</evidence>
<evidence type="ECO:0000313" key="12">
    <source>
        <dbReference type="Proteomes" id="UP000184089"/>
    </source>
</evidence>
<feature type="domain" description="ABC transporter" evidence="9">
    <location>
        <begin position="334"/>
        <end position="568"/>
    </location>
</feature>
<feature type="transmembrane region" description="Helical" evidence="8">
    <location>
        <begin position="20"/>
        <end position="45"/>
    </location>
</feature>
<reference evidence="12" key="1">
    <citation type="submission" date="2016-11" db="EMBL/GenBank/DDBJ databases">
        <authorList>
            <person name="Jaros S."/>
            <person name="Januszkiewicz K."/>
            <person name="Wedrychowicz H."/>
        </authorList>
    </citation>
    <scope>NUCLEOTIDE SEQUENCE [LARGE SCALE GENOMIC DNA]</scope>
    <source>
        <strain evidence="12">DSM 4029</strain>
    </source>
</reference>
<dbReference type="InterPro" id="IPR036640">
    <property type="entry name" value="ABC1_TM_sf"/>
</dbReference>
<dbReference type="SUPFAM" id="SSF52540">
    <property type="entry name" value="P-loop containing nucleoside triphosphate hydrolases"/>
    <property type="match status" value="1"/>
</dbReference>
<keyword evidence="3 8" id="KW-0812">Transmembrane</keyword>
<keyword evidence="6 8" id="KW-1133">Transmembrane helix</keyword>
<organism evidence="11 12">
    <name type="scientific">Bittarella massiliensis</name>
    <name type="common">ex Durand et al. 2017</name>
    <dbReference type="NCBI Taxonomy" id="1720313"/>
    <lineage>
        <taxon>Bacteria</taxon>
        <taxon>Bacillati</taxon>
        <taxon>Bacillota</taxon>
        <taxon>Clostridia</taxon>
        <taxon>Eubacteriales</taxon>
        <taxon>Oscillospiraceae</taxon>
        <taxon>Bittarella (ex Durand et al. 2017)</taxon>
    </lineage>
</organism>
<dbReference type="InterPro" id="IPR027417">
    <property type="entry name" value="P-loop_NTPase"/>
</dbReference>
<keyword evidence="2" id="KW-0813">Transport</keyword>
<evidence type="ECO:0000256" key="1">
    <source>
        <dbReference type="ARBA" id="ARBA00004651"/>
    </source>
</evidence>
<feature type="transmembrane region" description="Helical" evidence="8">
    <location>
        <begin position="142"/>
        <end position="175"/>
    </location>
</feature>
<evidence type="ECO:0000256" key="5">
    <source>
        <dbReference type="ARBA" id="ARBA00022840"/>
    </source>
</evidence>
<dbReference type="SUPFAM" id="SSF90123">
    <property type="entry name" value="ABC transporter transmembrane region"/>
    <property type="match status" value="1"/>
</dbReference>